<keyword evidence="6" id="KW-1185">Reference proteome</keyword>
<dbReference type="AlphaFoldDB" id="B9TI79"/>
<dbReference type="PRINTS" id="PR00778">
    <property type="entry name" value="HTHARSR"/>
</dbReference>
<dbReference type="EMBL" id="EQ982256">
    <property type="protein sequence ID" value="EEF24436.1"/>
    <property type="molecule type" value="Genomic_DNA"/>
</dbReference>
<dbReference type="PROSITE" id="PS50987">
    <property type="entry name" value="HTH_ARSR_2"/>
    <property type="match status" value="1"/>
</dbReference>
<keyword evidence="2" id="KW-0238">DNA-binding</keyword>
<dbReference type="Proteomes" id="UP000008311">
    <property type="component" value="Unassembled WGS sequence"/>
</dbReference>
<dbReference type="InParanoid" id="B9TI79"/>
<dbReference type="SUPFAM" id="SSF46785">
    <property type="entry name" value="Winged helix' DNA-binding domain"/>
    <property type="match status" value="1"/>
</dbReference>
<evidence type="ECO:0000256" key="3">
    <source>
        <dbReference type="ARBA" id="ARBA00023163"/>
    </source>
</evidence>
<evidence type="ECO:0000313" key="6">
    <source>
        <dbReference type="Proteomes" id="UP000008311"/>
    </source>
</evidence>
<evidence type="ECO:0000259" key="4">
    <source>
        <dbReference type="PROSITE" id="PS50987"/>
    </source>
</evidence>
<dbReference type="PANTHER" id="PTHR43132:SF2">
    <property type="entry name" value="ARSENICAL RESISTANCE OPERON REPRESSOR ARSR-RELATED"/>
    <property type="match status" value="1"/>
</dbReference>
<reference evidence="6" key="1">
    <citation type="journal article" date="2010" name="Nat. Biotechnol.">
        <title>Draft genome sequence of the oilseed species Ricinus communis.</title>
        <authorList>
            <person name="Chan A.P."/>
            <person name="Crabtree J."/>
            <person name="Zhao Q."/>
            <person name="Lorenzi H."/>
            <person name="Orvis J."/>
            <person name="Puiu D."/>
            <person name="Melake-Berhan A."/>
            <person name="Jones K.M."/>
            <person name="Redman J."/>
            <person name="Chen G."/>
            <person name="Cahoon E.B."/>
            <person name="Gedil M."/>
            <person name="Stanke M."/>
            <person name="Haas B.J."/>
            <person name="Wortman J.R."/>
            <person name="Fraser-Liggett C.M."/>
            <person name="Ravel J."/>
            <person name="Rabinowicz P.D."/>
        </authorList>
    </citation>
    <scope>NUCLEOTIDE SEQUENCE [LARGE SCALE GENOMIC DNA]</scope>
    <source>
        <strain evidence="6">cv. Hale</strain>
    </source>
</reference>
<dbReference type="CDD" id="cd00090">
    <property type="entry name" value="HTH_ARSR"/>
    <property type="match status" value="1"/>
</dbReference>
<evidence type="ECO:0000256" key="1">
    <source>
        <dbReference type="ARBA" id="ARBA00023015"/>
    </source>
</evidence>
<evidence type="ECO:0000256" key="2">
    <source>
        <dbReference type="ARBA" id="ARBA00023125"/>
    </source>
</evidence>
<organism evidence="5 6">
    <name type="scientific">Ricinus communis</name>
    <name type="common">Castor bean</name>
    <dbReference type="NCBI Taxonomy" id="3988"/>
    <lineage>
        <taxon>Eukaryota</taxon>
        <taxon>Viridiplantae</taxon>
        <taxon>Streptophyta</taxon>
        <taxon>Embryophyta</taxon>
        <taxon>Tracheophyta</taxon>
        <taxon>Spermatophyta</taxon>
        <taxon>Magnoliopsida</taxon>
        <taxon>eudicotyledons</taxon>
        <taxon>Gunneridae</taxon>
        <taxon>Pentapetalae</taxon>
        <taxon>rosids</taxon>
        <taxon>fabids</taxon>
        <taxon>Malpighiales</taxon>
        <taxon>Euphorbiaceae</taxon>
        <taxon>Acalyphoideae</taxon>
        <taxon>Acalypheae</taxon>
        <taxon>Ricinus</taxon>
    </lineage>
</organism>
<dbReference type="PANTHER" id="PTHR43132">
    <property type="entry name" value="ARSENICAL RESISTANCE OPERON REPRESSOR ARSR-RELATED"/>
    <property type="match status" value="1"/>
</dbReference>
<dbReference type="InterPro" id="IPR036390">
    <property type="entry name" value="WH_DNA-bd_sf"/>
</dbReference>
<dbReference type="Gene3D" id="1.10.10.10">
    <property type="entry name" value="Winged helix-like DNA-binding domain superfamily/Winged helix DNA-binding domain"/>
    <property type="match status" value="1"/>
</dbReference>
<dbReference type="SMART" id="SM00418">
    <property type="entry name" value="HTH_ARSR"/>
    <property type="match status" value="1"/>
</dbReference>
<accession>B9TI79</accession>
<keyword evidence="1" id="KW-0805">Transcription regulation</keyword>
<evidence type="ECO:0000313" key="5">
    <source>
        <dbReference type="EMBL" id="EEF24436.1"/>
    </source>
</evidence>
<dbReference type="InterPro" id="IPR051011">
    <property type="entry name" value="Metal_resp_trans_reg"/>
</dbReference>
<dbReference type="Pfam" id="PF12840">
    <property type="entry name" value="HTH_20"/>
    <property type="match status" value="1"/>
</dbReference>
<name>B9TI79_RICCO</name>
<gene>
    <name evidence="5" type="ORF">RCOM_1958550</name>
</gene>
<dbReference type="InterPro" id="IPR001845">
    <property type="entry name" value="HTH_ArsR_DNA-bd_dom"/>
</dbReference>
<keyword evidence="3" id="KW-0804">Transcription</keyword>
<sequence>MGPGSPRSSALVDCCGGRRLGRCFCWQPLPSRAMAAVHTGRPSGDLRCQAGSLTGVSFRPEDRLACRSRRLQQGLGVVGTVCKRTSQQALLSFAALSQATRLAVVRALVVVGPDGLPAGIIADQMGVSPSNISFHLKELERSGLVVQRRVSRSLIYAANFDALADLIKFLMEDCCSGHPRICSSVEQSDDCSALTEDANLA</sequence>
<dbReference type="GO" id="GO:0003700">
    <property type="term" value="F:DNA-binding transcription factor activity"/>
    <property type="evidence" value="ECO:0007669"/>
    <property type="project" value="InterPro"/>
</dbReference>
<dbReference type="GO" id="GO:0003677">
    <property type="term" value="F:DNA binding"/>
    <property type="evidence" value="ECO:0007669"/>
    <property type="project" value="UniProtKB-KW"/>
</dbReference>
<feature type="domain" description="HTH arsR-type" evidence="4">
    <location>
        <begin position="81"/>
        <end position="178"/>
    </location>
</feature>
<proteinExistence type="predicted"/>
<protein>
    <recommendedName>
        <fullName evidence="4">HTH arsR-type domain-containing protein</fullName>
    </recommendedName>
</protein>
<dbReference type="InterPro" id="IPR011991">
    <property type="entry name" value="ArsR-like_HTH"/>
</dbReference>
<dbReference type="InterPro" id="IPR036388">
    <property type="entry name" value="WH-like_DNA-bd_sf"/>
</dbReference>